<evidence type="ECO:0000313" key="3">
    <source>
        <dbReference type="Proteomes" id="UP001600943"/>
    </source>
</evidence>
<evidence type="ECO:0000313" key="2">
    <source>
        <dbReference type="EMBL" id="GAA6407963.1"/>
    </source>
</evidence>
<sequence>MEKECMNCGGSIYFQCRKEAAKYNDRLSSREGASEMLNVSVSSLSNYELGLTPVPTDVVVRMADLYGAPELEACYCKNDCPIGKRQNIATKIRGIEQITCSLLNHADDDRLHSIKKGLLRIASDGKLDRGEEEELKKIVACLSDFADDVMELRMYLKKHGGTPDGTN</sequence>
<gene>
    <name evidence="2" type="ORF">K040078D81_20800</name>
</gene>
<organism evidence="2 3">
    <name type="scientific">Blautia hominis</name>
    <dbReference type="NCBI Taxonomy" id="2025493"/>
    <lineage>
        <taxon>Bacteria</taxon>
        <taxon>Bacillati</taxon>
        <taxon>Bacillota</taxon>
        <taxon>Clostridia</taxon>
        <taxon>Lachnospirales</taxon>
        <taxon>Lachnospiraceae</taxon>
        <taxon>Blautia</taxon>
    </lineage>
</organism>
<evidence type="ECO:0000259" key="1">
    <source>
        <dbReference type="PROSITE" id="PS50943"/>
    </source>
</evidence>
<dbReference type="EMBL" id="BAABYW010000001">
    <property type="protein sequence ID" value="GAA6407963.1"/>
    <property type="molecule type" value="Genomic_DNA"/>
</dbReference>
<feature type="domain" description="HTH cro/C1-type" evidence="1">
    <location>
        <begin position="34"/>
        <end position="74"/>
    </location>
</feature>
<accession>A0ABQ0B9A1</accession>
<dbReference type="RefSeq" id="WP_195659670.1">
    <property type="nucleotide sequence ID" value="NZ_BAABYW010000001.1"/>
</dbReference>
<reference evidence="2 3" key="1">
    <citation type="submission" date="2024-04" db="EMBL/GenBank/DDBJ databases">
        <title>Defined microbial consortia suppress multidrug-resistant proinflammatory Enterobacteriaceae via ecological control.</title>
        <authorList>
            <person name="Furuichi M."/>
            <person name="Kawaguchi T."/>
            <person name="Pust M."/>
            <person name="Yasuma K."/>
            <person name="Plichta D."/>
            <person name="Hasegawa N."/>
            <person name="Ohya T."/>
            <person name="Bhattarai S."/>
            <person name="Sasajima S."/>
            <person name="Aoto Y."/>
            <person name="Tuganbaev T."/>
            <person name="Yaginuma M."/>
            <person name="Ueda M."/>
            <person name="Okahashi N."/>
            <person name="Amafuji K."/>
            <person name="Kiridooshi Y."/>
            <person name="Sugita K."/>
            <person name="Strazar M."/>
            <person name="Skelly A."/>
            <person name="Suda W."/>
            <person name="Hattori M."/>
            <person name="Nakamoto N."/>
            <person name="Caballero S."/>
            <person name="Norman J."/>
            <person name="Olle B."/>
            <person name="Tanoue T."/>
            <person name="Arita M."/>
            <person name="Bucci V."/>
            <person name="Atarashi K."/>
            <person name="Xavier R."/>
            <person name="Honda K."/>
        </authorList>
    </citation>
    <scope>NUCLEOTIDE SEQUENCE [LARGE SCALE GENOMIC DNA]</scope>
    <source>
        <strain evidence="3">k04-0078-D8-1</strain>
    </source>
</reference>
<dbReference type="Proteomes" id="UP001600943">
    <property type="component" value="Unassembled WGS sequence"/>
</dbReference>
<proteinExistence type="predicted"/>
<name>A0ABQ0B9A1_9FIRM</name>
<dbReference type="Pfam" id="PF13560">
    <property type="entry name" value="HTH_31"/>
    <property type="match status" value="1"/>
</dbReference>
<dbReference type="PROSITE" id="PS50943">
    <property type="entry name" value="HTH_CROC1"/>
    <property type="match status" value="1"/>
</dbReference>
<protein>
    <recommendedName>
        <fullName evidence="1">HTH cro/C1-type domain-containing protein</fullName>
    </recommendedName>
</protein>
<keyword evidence="3" id="KW-1185">Reference proteome</keyword>
<comment type="caution">
    <text evidence="2">The sequence shown here is derived from an EMBL/GenBank/DDBJ whole genome shotgun (WGS) entry which is preliminary data.</text>
</comment>
<dbReference type="InterPro" id="IPR001387">
    <property type="entry name" value="Cro/C1-type_HTH"/>
</dbReference>